<dbReference type="Proteomes" id="UP001438707">
    <property type="component" value="Unassembled WGS sequence"/>
</dbReference>
<dbReference type="AlphaFoldDB" id="A0AAW1QYC8"/>
<comment type="caution">
    <text evidence="1">The sequence shown here is derived from an EMBL/GenBank/DDBJ whole genome shotgun (WGS) entry which is preliminary data.</text>
</comment>
<dbReference type="EMBL" id="JALJOS010000020">
    <property type="protein sequence ID" value="KAK9826563.1"/>
    <property type="molecule type" value="Genomic_DNA"/>
</dbReference>
<accession>A0AAW1QYC8</accession>
<organism evidence="1 2">
    <name type="scientific">Apatococcus lobatus</name>
    <dbReference type="NCBI Taxonomy" id="904363"/>
    <lineage>
        <taxon>Eukaryota</taxon>
        <taxon>Viridiplantae</taxon>
        <taxon>Chlorophyta</taxon>
        <taxon>core chlorophytes</taxon>
        <taxon>Trebouxiophyceae</taxon>
        <taxon>Chlorellales</taxon>
        <taxon>Chlorellaceae</taxon>
        <taxon>Apatococcus</taxon>
    </lineage>
</organism>
<proteinExistence type="predicted"/>
<reference evidence="1 2" key="1">
    <citation type="journal article" date="2024" name="Nat. Commun.">
        <title>Phylogenomics reveals the evolutionary origins of lichenization in chlorophyte algae.</title>
        <authorList>
            <person name="Puginier C."/>
            <person name="Libourel C."/>
            <person name="Otte J."/>
            <person name="Skaloud P."/>
            <person name="Haon M."/>
            <person name="Grisel S."/>
            <person name="Petersen M."/>
            <person name="Berrin J.G."/>
            <person name="Delaux P.M."/>
            <person name="Dal Grande F."/>
            <person name="Keller J."/>
        </authorList>
    </citation>
    <scope>NUCLEOTIDE SEQUENCE [LARGE SCALE GENOMIC DNA]</scope>
    <source>
        <strain evidence="1 2">SAG 2145</strain>
    </source>
</reference>
<evidence type="ECO:0008006" key="3">
    <source>
        <dbReference type="Google" id="ProtNLM"/>
    </source>
</evidence>
<evidence type="ECO:0000313" key="1">
    <source>
        <dbReference type="EMBL" id="KAK9826563.1"/>
    </source>
</evidence>
<sequence length="101" mass="11061">MVEARLVVLPLLLLWAGPAAILLAHLSLGQFKLFYSALDQVASRNDGFWRFTQPVLQQPMQQLRSCFGPPSEFAATPSQVMIVALLLATSEHCSPGVPRLS</sequence>
<gene>
    <name evidence="1" type="ORF">WJX74_003063</name>
</gene>
<name>A0AAW1QYC8_9CHLO</name>
<protein>
    <recommendedName>
        <fullName evidence="3">Secreted protein</fullName>
    </recommendedName>
</protein>
<evidence type="ECO:0000313" key="2">
    <source>
        <dbReference type="Proteomes" id="UP001438707"/>
    </source>
</evidence>
<keyword evidence="2" id="KW-1185">Reference proteome</keyword>